<dbReference type="EMBL" id="AAYI02000004">
    <property type="protein sequence ID" value="EDN80677.1"/>
    <property type="molecule type" value="Genomic_DNA"/>
</dbReference>
<name>A7BBV3_9ACTO</name>
<evidence type="ECO:0000313" key="2">
    <source>
        <dbReference type="Proteomes" id="UP000003553"/>
    </source>
</evidence>
<organism evidence="1 2">
    <name type="scientific">Schaalia dentiphila ATCC 17982</name>
    <dbReference type="NCBI Taxonomy" id="411466"/>
    <lineage>
        <taxon>Bacteria</taxon>
        <taxon>Bacillati</taxon>
        <taxon>Actinomycetota</taxon>
        <taxon>Actinomycetes</taxon>
        <taxon>Actinomycetales</taxon>
        <taxon>Actinomycetaceae</taxon>
        <taxon>Schaalia</taxon>
        <taxon>Schaalia dentiphila</taxon>
    </lineage>
</organism>
<dbReference type="HOGENOM" id="CLU_3362769_0_0_11"/>
<accession>A7BBV3</accession>
<sequence>MTERTLAMRTFTRIAIAIALAAAAGLVGATLPATA</sequence>
<proteinExistence type="predicted"/>
<gene>
    <name evidence="1" type="ORF">ACTODO_01124</name>
</gene>
<reference evidence="1" key="2">
    <citation type="submission" date="2015-05" db="EMBL/GenBank/DDBJ databases">
        <title>Draft genome sequence of Actinomyces odontolyticus (ATCC 17982).</title>
        <authorList>
            <person name="Sudarsanam P."/>
            <person name="Ley R."/>
            <person name="Guruge J."/>
            <person name="Turnbaugh P.J."/>
            <person name="Mahowald M."/>
            <person name="Liep D."/>
            <person name="Gordon J."/>
        </authorList>
    </citation>
    <scope>NUCLEOTIDE SEQUENCE</scope>
    <source>
        <strain evidence="1">ATCC 17982</strain>
    </source>
</reference>
<keyword evidence="2" id="KW-1185">Reference proteome</keyword>
<dbReference type="AlphaFoldDB" id="A7BBV3"/>
<dbReference type="Proteomes" id="UP000003553">
    <property type="component" value="Unassembled WGS sequence"/>
</dbReference>
<comment type="caution">
    <text evidence="1">The sequence shown here is derived from an EMBL/GenBank/DDBJ whole genome shotgun (WGS) entry which is preliminary data.</text>
</comment>
<reference evidence="1" key="1">
    <citation type="submission" date="2007-04" db="EMBL/GenBank/DDBJ databases">
        <authorList>
            <person name="Fulton L."/>
            <person name="Clifton S."/>
            <person name="Fulton B."/>
            <person name="Xu J."/>
            <person name="Minx P."/>
            <person name="Pepin K.H."/>
            <person name="Johnson M."/>
            <person name="Thiruvilangam P."/>
            <person name="Bhonagiri V."/>
            <person name="Nash W.E."/>
            <person name="Mardis E.R."/>
            <person name="Wilson R.K."/>
        </authorList>
    </citation>
    <scope>NUCLEOTIDE SEQUENCE [LARGE SCALE GENOMIC DNA]</scope>
    <source>
        <strain evidence="1">ATCC 17982</strain>
    </source>
</reference>
<evidence type="ECO:0000313" key="1">
    <source>
        <dbReference type="EMBL" id="EDN80677.1"/>
    </source>
</evidence>
<protein>
    <submittedName>
        <fullName evidence="1">Uncharacterized protein</fullName>
    </submittedName>
</protein>